<name>A0A7W3N2F4_9ACTN</name>
<protein>
    <submittedName>
        <fullName evidence="1">Uncharacterized protein</fullName>
    </submittedName>
</protein>
<gene>
    <name evidence="1" type="ORF">HNR21_005205</name>
</gene>
<evidence type="ECO:0000313" key="1">
    <source>
        <dbReference type="EMBL" id="MBA9006323.1"/>
    </source>
</evidence>
<evidence type="ECO:0000313" key="2">
    <source>
        <dbReference type="Proteomes" id="UP000539313"/>
    </source>
</evidence>
<keyword evidence="2" id="KW-1185">Reference proteome</keyword>
<sequence>MSFQAWWAMPIIGARPVRSFLEPLMKVIDFGASRRD</sequence>
<reference evidence="1 2" key="1">
    <citation type="submission" date="2020-08" db="EMBL/GenBank/DDBJ databases">
        <title>Sequencing the genomes of 1000 actinobacteria strains.</title>
        <authorList>
            <person name="Klenk H.-P."/>
        </authorList>
    </citation>
    <scope>NUCLEOTIDE SEQUENCE [LARGE SCALE GENOMIC DNA]</scope>
    <source>
        <strain evidence="1 2">DSM 45823</strain>
    </source>
</reference>
<dbReference type="EMBL" id="JACJII010000001">
    <property type="protein sequence ID" value="MBA9006323.1"/>
    <property type="molecule type" value="Genomic_DNA"/>
</dbReference>
<dbReference type="AlphaFoldDB" id="A0A7W3N2F4"/>
<proteinExistence type="predicted"/>
<accession>A0A7W3N2F4</accession>
<organism evidence="1 2">
    <name type="scientific">Thermomonospora cellulosilytica</name>
    <dbReference type="NCBI Taxonomy" id="1411118"/>
    <lineage>
        <taxon>Bacteria</taxon>
        <taxon>Bacillati</taxon>
        <taxon>Actinomycetota</taxon>
        <taxon>Actinomycetes</taxon>
        <taxon>Streptosporangiales</taxon>
        <taxon>Thermomonosporaceae</taxon>
        <taxon>Thermomonospora</taxon>
    </lineage>
</organism>
<dbReference type="Proteomes" id="UP000539313">
    <property type="component" value="Unassembled WGS sequence"/>
</dbReference>
<comment type="caution">
    <text evidence="1">The sequence shown here is derived from an EMBL/GenBank/DDBJ whole genome shotgun (WGS) entry which is preliminary data.</text>
</comment>